<evidence type="ECO:0008006" key="5">
    <source>
        <dbReference type="Google" id="ProtNLM"/>
    </source>
</evidence>
<feature type="signal peptide" evidence="2">
    <location>
        <begin position="1"/>
        <end position="22"/>
    </location>
</feature>
<proteinExistence type="predicted"/>
<feature type="compositionally biased region" description="Basic and acidic residues" evidence="1">
    <location>
        <begin position="90"/>
        <end position="103"/>
    </location>
</feature>
<feature type="compositionally biased region" description="Basic and acidic residues" evidence="1">
    <location>
        <begin position="40"/>
        <end position="52"/>
    </location>
</feature>
<evidence type="ECO:0000256" key="2">
    <source>
        <dbReference type="SAM" id="SignalP"/>
    </source>
</evidence>
<feature type="chain" id="PRO_5046725344" description="YhcM" evidence="2">
    <location>
        <begin position="23"/>
        <end position="128"/>
    </location>
</feature>
<accession>A0ABM5LU36</accession>
<feature type="compositionally biased region" description="Low complexity" evidence="1">
    <location>
        <begin position="74"/>
        <end position="86"/>
    </location>
</feature>
<keyword evidence="2" id="KW-0732">Signal</keyword>
<protein>
    <recommendedName>
        <fullName evidence="5">YhcM</fullName>
    </recommendedName>
</protein>
<dbReference type="Proteomes" id="UP000006867">
    <property type="component" value="Chromosome"/>
</dbReference>
<evidence type="ECO:0000256" key="1">
    <source>
        <dbReference type="SAM" id="MobiDB-lite"/>
    </source>
</evidence>
<evidence type="ECO:0000313" key="4">
    <source>
        <dbReference type="Proteomes" id="UP000006867"/>
    </source>
</evidence>
<feature type="region of interest" description="Disordered" evidence="1">
    <location>
        <begin position="36"/>
        <end position="103"/>
    </location>
</feature>
<reference evidence="3 4" key="1">
    <citation type="journal article" date="2011" name="Front. Microbiol.">
        <title>Genomic signatures of strain selection and enhancement in Bacillus atrophaeus var. globigii, a historical biowarfare simulant.</title>
        <authorList>
            <person name="Gibbons H.S."/>
            <person name="Broomall S.M."/>
            <person name="McNew L.A."/>
            <person name="Daligault H."/>
            <person name="Chapman C."/>
            <person name="Bruce D."/>
            <person name="Karavis M."/>
            <person name="Krepps M."/>
            <person name="McGregor P.A."/>
            <person name="Hong C."/>
            <person name="Park K.H."/>
            <person name="Akmal A."/>
            <person name="Feldman A."/>
            <person name="Lin J.S."/>
            <person name="Chang W.E."/>
            <person name="Higgs B.W."/>
            <person name="Demirev P."/>
            <person name="Lindquist J."/>
            <person name="Liem A."/>
            <person name="Fochler E."/>
            <person name="Read T.D."/>
            <person name="Tapia R."/>
            <person name="Johnson S."/>
            <person name="Bishop-Lilly K.A."/>
            <person name="Detter C."/>
            <person name="Han C."/>
            <person name="Sozhamannan S."/>
            <person name="Rosenzweig C.N."/>
            <person name="Skowronski E.W."/>
        </authorList>
    </citation>
    <scope>NUCLEOTIDE SEQUENCE [LARGE SCALE GENOMIC DNA]</scope>
    <source>
        <strain evidence="3 4">1942</strain>
    </source>
</reference>
<sequence length="128" mass="14224">MFKQRKGINPAALLIGSSVLLAALSPEVRNRVRGFMAGRMNKEDSQQMKKDSQQQTAGTSDVGNMIKQAFGGETQTQQQSHQQQQQASPAERKQPHYAEPIHFDESAVNVMNDNTIMNMIEDLEPGSH</sequence>
<dbReference type="EMBL" id="CP002207">
    <property type="protein sequence ID" value="ADP31390.1"/>
    <property type="molecule type" value="Genomic_DNA"/>
</dbReference>
<gene>
    <name evidence="3" type="ordered locus">BATR1942_02170</name>
</gene>
<name>A0ABM5LU36_BACA1</name>
<keyword evidence="4" id="KW-1185">Reference proteome</keyword>
<evidence type="ECO:0000313" key="3">
    <source>
        <dbReference type="EMBL" id="ADP31390.1"/>
    </source>
</evidence>
<organism evidence="3 4">
    <name type="scientific">Bacillus atrophaeus (strain 1942)</name>
    <dbReference type="NCBI Taxonomy" id="720555"/>
    <lineage>
        <taxon>Bacteria</taxon>
        <taxon>Bacillati</taxon>
        <taxon>Bacillota</taxon>
        <taxon>Bacilli</taxon>
        <taxon>Bacillales</taxon>
        <taxon>Bacillaceae</taxon>
        <taxon>Bacillus</taxon>
    </lineage>
</organism>